<accession>A0ABV9Z3D1</accession>
<comment type="caution">
    <text evidence="3">The sequence shown here is derived from an EMBL/GenBank/DDBJ whole genome shotgun (WGS) entry which is preliminary data.</text>
</comment>
<gene>
    <name evidence="3" type="ORF">ACFPFW_13625</name>
</gene>
<reference evidence="4" key="1">
    <citation type="journal article" date="2019" name="Int. J. Syst. Evol. Microbiol.">
        <title>The Global Catalogue of Microorganisms (GCM) 10K type strain sequencing project: providing services to taxonomists for standard genome sequencing and annotation.</title>
        <authorList>
            <consortium name="The Broad Institute Genomics Platform"/>
            <consortium name="The Broad Institute Genome Sequencing Center for Infectious Disease"/>
            <person name="Wu L."/>
            <person name="Ma J."/>
        </authorList>
    </citation>
    <scope>NUCLEOTIDE SEQUENCE [LARGE SCALE GENOMIC DNA]</scope>
    <source>
        <strain evidence="4">CGMCC 1.16444</strain>
    </source>
</reference>
<feature type="compositionally biased region" description="Basic and acidic residues" evidence="1">
    <location>
        <begin position="111"/>
        <end position="123"/>
    </location>
</feature>
<feature type="compositionally biased region" description="Low complexity" evidence="1">
    <location>
        <begin position="37"/>
        <end position="57"/>
    </location>
</feature>
<feature type="chain" id="PRO_5045888816" evidence="2">
    <location>
        <begin position="23"/>
        <end position="138"/>
    </location>
</feature>
<evidence type="ECO:0000256" key="1">
    <source>
        <dbReference type="SAM" id="MobiDB-lite"/>
    </source>
</evidence>
<evidence type="ECO:0000313" key="4">
    <source>
        <dbReference type="Proteomes" id="UP001595796"/>
    </source>
</evidence>
<sequence>MKTTTFILAATTLGLGLGPAMAGPCTTEINNLTKTLSASDAGAGPTSGTGSSAASSGQHAPTGAMGKQAEGKATSPADVRRQTQGQPTAADQAASGRAAAEPTDANAALQRAREFDRQGKEADCMTSVRQAKQLSGAK</sequence>
<organism evidence="3 4">
    <name type="scientific">Flaviflagellibacter deserti</name>
    <dbReference type="NCBI Taxonomy" id="2267266"/>
    <lineage>
        <taxon>Bacteria</taxon>
        <taxon>Pseudomonadati</taxon>
        <taxon>Pseudomonadota</taxon>
        <taxon>Alphaproteobacteria</taxon>
        <taxon>Hyphomicrobiales</taxon>
        <taxon>Flaviflagellibacter</taxon>
    </lineage>
</organism>
<dbReference type="EMBL" id="JBHSJF010000006">
    <property type="protein sequence ID" value="MFC5069052.1"/>
    <property type="molecule type" value="Genomic_DNA"/>
</dbReference>
<feature type="compositionally biased region" description="Polar residues" evidence="1">
    <location>
        <begin position="127"/>
        <end position="138"/>
    </location>
</feature>
<keyword evidence="2" id="KW-0732">Signal</keyword>
<evidence type="ECO:0000256" key="2">
    <source>
        <dbReference type="SAM" id="SignalP"/>
    </source>
</evidence>
<evidence type="ECO:0000313" key="3">
    <source>
        <dbReference type="EMBL" id="MFC5069052.1"/>
    </source>
</evidence>
<keyword evidence="4" id="KW-1185">Reference proteome</keyword>
<dbReference type="RefSeq" id="WP_379771133.1">
    <property type="nucleotide sequence ID" value="NZ_JBHSJF010000006.1"/>
</dbReference>
<protein>
    <submittedName>
        <fullName evidence="3">Uncharacterized protein</fullName>
    </submittedName>
</protein>
<proteinExistence type="predicted"/>
<feature type="signal peptide" evidence="2">
    <location>
        <begin position="1"/>
        <end position="22"/>
    </location>
</feature>
<feature type="region of interest" description="Disordered" evidence="1">
    <location>
        <begin position="37"/>
        <end position="138"/>
    </location>
</feature>
<feature type="compositionally biased region" description="Low complexity" evidence="1">
    <location>
        <begin position="89"/>
        <end position="100"/>
    </location>
</feature>
<name>A0ABV9Z3D1_9HYPH</name>
<dbReference type="Proteomes" id="UP001595796">
    <property type="component" value="Unassembled WGS sequence"/>
</dbReference>